<dbReference type="EMBL" id="ASHM01054025">
    <property type="protein sequence ID" value="PNX87515.1"/>
    <property type="molecule type" value="Genomic_DNA"/>
</dbReference>
<dbReference type="AlphaFoldDB" id="A0A2K3M9Q6"/>
<evidence type="ECO:0000313" key="2">
    <source>
        <dbReference type="Proteomes" id="UP000236291"/>
    </source>
</evidence>
<gene>
    <name evidence="1" type="ORF">L195_g043605</name>
</gene>
<reference evidence="1 2" key="1">
    <citation type="journal article" date="2014" name="Am. J. Bot.">
        <title>Genome assembly and annotation for red clover (Trifolium pratense; Fabaceae).</title>
        <authorList>
            <person name="Istvanek J."/>
            <person name="Jaros M."/>
            <person name="Krenek A."/>
            <person name="Repkova J."/>
        </authorList>
    </citation>
    <scope>NUCLEOTIDE SEQUENCE [LARGE SCALE GENOMIC DNA]</scope>
    <source>
        <strain evidence="2">cv. Tatra</strain>
        <tissue evidence="1">Young leaves</tissue>
    </source>
</reference>
<evidence type="ECO:0000313" key="1">
    <source>
        <dbReference type="EMBL" id="PNX87515.1"/>
    </source>
</evidence>
<name>A0A2K3M9Q6_TRIPR</name>
<organism evidence="1 2">
    <name type="scientific">Trifolium pratense</name>
    <name type="common">Red clover</name>
    <dbReference type="NCBI Taxonomy" id="57577"/>
    <lineage>
        <taxon>Eukaryota</taxon>
        <taxon>Viridiplantae</taxon>
        <taxon>Streptophyta</taxon>
        <taxon>Embryophyta</taxon>
        <taxon>Tracheophyta</taxon>
        <taxon>Spermatophyta</taxon>
        <taxon>Magnoliopsida</taxon>
        <taxon>eudicotyledons</taxon>
        <taxon>Gunneridae</taxon>
        <taxon>Pentapetalae</taxon>
        <taxon>rosids</taxon>
        <taxon>fabids</taxon>
        <taxon>Fabales</taxon>
        <taxon>Fabaceae</taxon>
        <taxon>Papilionoideae</taxon>
        <taxon>50 kb inversion clade</taxon>
        <taxon>NPAAA clade</taxon>
        <taxon>Hologalegina</taxon>
        <taxon>IRL clade</taxon>
        <taxon>Trifolieae</taxon>
        <taxon>Trifolium</taxon>
    </lineage>
</organism>
<accession>A0A2K3M9Q6</accession>
<proteinExistence type="predicted"/>
<feature type="non-terminal residue" evidence="1">
    <location>
        <position position="34"/>
    </location>
</feature>
<sequence>MAEVSIPPCLLDGDGVGSSIDVDLRASVFVPKEG</sequence>
<dbReference type="Proteomes" id="UP000236291">
    <property type="component" value="Unassembled WGS sequence"/>
</dbReference>
<comment type="caution">
    <text evidence="1">The sequence shown here is derived from an EMBL/GenBank/DDBJ whole genome shotgun (WGS) entry which is preliminary data.</text>
</comment>
<reference evidence="1 2" key="2">
    <citation type="journal article" date="2017" name="Front. Plant Sci.">
        <title>Gene Classification and Mining of Molecular Markers Useful in Red Clover (Trifolium pratense) Breeding.</title>
        <authorList>
            <person name="Istvanek J."/>
            <person name="Dluhosova J."/>
            <person name="Dluhos P."/>
            <person name="Patkova L."/>
            <person name="Nedelnik J."/>
            <person name="Repkova J."/>
        </authorList>
    </citation>
    <scope>NUCLEOTIDE SEQUENCE [LARGE SCALE GENOMIC DNA]</scope>
    <source>
        <strain evidence="2">cv. Tatra</strain>
        <tissue evidence="1">Young leaves</tissue>
    </source>
</reference>
<protein>
    <submittedName>
        <fullName evidence="1">Uncharacterized protein</fullName>
    </submittedName>
</protein>